<feature type="transmembrane region" description="Helical" evidence="1">
    <location>
        <begin position="47"/>
        <end position="69"/>
    </location>
</feature>
<accession>A2BLP4</accession>
<keyword evidence="1" id="KW-0472">Membrane</keyword>
<sequence>MPGLERMPSAITTVVVKTCTRIGVVASLVYLVAGLLLLVLGQVHVHMYLMLFGVLMLFPHAVAVAYVASGAVRVSSFVVKLCLACMALSAPAYVLAVFMGLWLSVETAVLAVVGVTAVSSLTAFLASNRVDGGSVGLSLLLVSASYALAGGAALAWLSLGKPGGLVLLALVLTIAYPVTLIYAVTVHSLPATYRDKPSKLVALALPLLNALAAALLLRMEFRAGLAVTALGTLVYPYAARIYRVPRYLSQAMDRLKPGTAARLAQEYFLKGHYFAAASSILVAVYTALYAMGYCSLFCVLHTYTLGFITVHVLIHAPMMLPVILGTGHRRAYRLVPLALALVAAALWPMQSTIALLAYAAALYGAARIVA</sequence>
<keyword evidence="3" id="KW-1185">Reference proteome</keyword>
<feature type="transmembrane region" description="Helical" evidence="1">
    <location>
        <begin position="272"/>
        <end position="291"/>
    </location>
</feature>
<evidence type="ECO:0000256" key="1">
    <source>
        <dbReference type="SAM" id="Phobius"/>
    </source>
</evidence>
<feature type="transmembrane region" description="Helical" evidence="1">
    <location>
        <begin position="108"/>
        <end position="127"/>
    </location>
</feature>
<feature type="transmembrane region" description="Helical" evidence="1">
    <location>
        <begin position="200"/>
        <end position="217"/>
    </location>
</feature>
<dbReference type="eggNOG" id="arCOG06091">
    <property type="taxonomic scope" value="Archaea"/>
</dbReference>
<proteinExistence type="predicted"/>
<dbReference type="KEGG" id="hbu:Hbut_1062"/>
<reference evidence="2 3" key="1">
    <citation type="journal article" date="2007" name="Archaea">
        <title>The genome of Hyperthermus butylicus: a sulfur-reducing, peptide fermenting, neutrophilic Crenarchaeote growing up to 108 degrees C.</title>
        <authorList>
            <person name="Brugger K."/>
            <person name="Chen L."/>
            <person name="Stark M."/>
            <person name="Zibat A."/>
            <person name="Redder P."/>
            <person name="Ruepp A."/>
            <person name="Awayez M."/>
            <person name="She Q."/>
            <person name="Garrett R.A."/>
            <person name="Klenk H.P."/>
        </authorList>
    </citation>
    <scope>NUCLEOTIDE SEQUENCE [LARGE SCALE GENOMIC DNA]</scope>
    <source>
        <strain evidence="3">DSM 5456 / JCM 9403 / PLM1-5</strain>
    </source>
</reference>
<keyword evidence="1" id="KW-0812">Transmembrane</keyword>
<feature type="transmembrane region" description="Helical" evidence="1">
    <location>
        <begin position="223"/>
        <end position="242"/>
    </location>
</feature>
<feature type="transmembrane region" description="Helical" evidence="1">
    <location>
        <begin position="303"/>
        <end position="324"/>
    </location>
</feature>
<dbReference type="AlphaFoldDB" id="A2BLP4"/>
<name>A2BLP4_HYPBU</name>
<dbReference type="EMBL" id="CP000493">
    <property type="protein sequence ID" value="ABM80905.1"/>
    <property type="molecule type" value="Genomic_DNA"/>
</dbReference>
<evidence type="ECO:0000313" key="3">
    <source>
        <dbReference type="Proteomes" id="UP000002593"/>
    </source>
</evidence>
<organism evidence="2 3">
    <name type="scientific">Hyperthermus butylicus (strain DSM 5456 / JCM 9403 / PLM1-5)</name>
    <dbReference type="NCBI Taxonomy" id="415426"/>
    <lineage>
        <taxon>Archaea</taxon>
        <taxon>Thermoproteota</taxon>
        <taxon>Thermoprotei</taxon>
        <taxon>Desulfurococcales</taxon>
        <taxon>Pyrodictiaceae</taxon>
        <taxon>Hyperthermus</taxon>
    </lineage>
</organism>
<dbReference type="GeneID" id="4781464"/>
<feature type="transmembrane region" description="Helical" evidence="1">
    <location>
        <begin position="21"/>
        <end position="41"/>
    </location>
</feature>
<feature type="transmembrane region" description="Helical" evidence="1">
    <location>
        <begin position="81"/>
        <end position="102"/>
    </location>
</feature>
<dbReference type="RefSeq" id="WP_011822223.1">
    <property type="nucleotide sequence ID" value="NC_008818.1"/>
</dbReference>
<feature type="transmembrane region" description="Helical" evidence="1">
    <location>
        <begin position="139"/>
        <end position="159"/>
    </location>
</feature>
<dbReference type="HOGENOM" id="CLU_747245_0_0_2"/>
<keyword evidence="1" id="KW-1133">Transmembrane helix</keyword>
<feature type="transmembrane region" description="Helical" evidence="1">
    <location>
        <begin position="165"/>
        <end position="188"/>
    </location>
</feature>
<protein>
    <submittedName>
        <fullName evidence="2">Uncharacterized protein</fullName>
    </submittedName>
</protein>
<dbReference type="OrthoDB" id="46259at2157"/>
<dbReference type="Proteomes" id="UP000002593">
    <property type="component" value="Chromosome"/>
</dbReference>
<gene>
    <name evidence="2" type="ordered locus">Hbut_1062</name>
</gene>
<evidence type="ECO:0000313" key="2">
    <source>
        <dbReference type="EMBL" id="ABM80905.1"/>
    </source>
</evidence>
<dbReference type="EnsemblBacteria" id="ABM80905">
    <property type="protein sequence ID" value="ABM80905"/>
    <property type="gene ID" value="Hbut_1062"/>
</dbReference>